<feature type="active site" description="Proton acceptor" evidence="2">
    <location>
        <position position="590"/>
    </location>
</feature>
<dbReference type="OrthoDB" id="269227at2759"/>
<keyword evidence="3" id="KW-0274">FAD</keyword>
<dbReference type="InterPro" id="IPR000172">
    <property type="entry name" value="GMC_OxRdtase_N"/>
</dbReference>
<evidence type="ECO:0000256" key="1">
    <source>
        <dbReference type="ARBA" id="ARBA00010790"/>
    </source>
</evidence>
<feature type="binding site" evidence="3">
    <location>
        <begin position="38"/>
        <end position="39"/>
    </location>
    <ligand>
        <name>FAD</name>
        <dbReference type="ChEBI" id="CHEBI:57692"/>
    </ligand>
</feature>
<dbReference type="Gene3D" id="3.30.560.10">
    <property type="entry name" value="Glucose Oxidase, domain 3"/>
    <property type="match status" value="1"/>
</dbReference>
<keyword evidence="4" id="KW-0732">Signal</keyword>
<evidence type="ECO:0000256" key="3">
    <source>
        <dbReference type="PIRSR" id="PIRSR000137-2"/>
    </source>
</evidence>
<sequence>MALVFTVLSSLVLAIACASSRVLDETDTFDYIIVGGGTSGLVVANRLSEDASVTVLVVEHGYIDNNPYTQIPQAVAQFPNTAELWNVTSAPEPYLGGSTFAVRMASVVGGGSVVNGMFADRGSKADYDAWEALGNEGWGWDGLLPYFRKSTNFTPPSPGLAEYFDIQWDPEAYGQGPLQIGFPSMLYPDIRNMTSTWTARGVPMPERPASGDAIGLLWAPNTLDTRSGTRCHARVAYYDPVADRANLHLITGEEVVEIIFDSPRLTAIGVEMISRDDGTVRKAYASKEVILAAGAISTPKLLQLSGIGPANVLKEAGVKVKRDLAAVGANFQDHPFFNTLWNFSNLAFPNPNSIYTNATYNESAWEEYVTRHTGPYTNPGGNNAVFLPLSELTSSYTAILNKIRNQTAAEYLPSTYEDNAELLQGFEAQRNILIDHFSRNDSAPAEIIVTPAVISSGSIQKPLSRGTVTLDPVDPRRQPVVHFNALMNPVDRDLLLSMVRYIREFNQDPLLAGYAPIEIVPGESAEKDEEIMEALLATNRVRPTLAHPSCTCAMMPEEIGGCVNLNLMVYGTNRLSVVDASIMPLIPATHLQTTVYAVAEKASDIIKTRHLYA</sequence>
<dbReference type="PANTHER" id="PTHR11552:SF115">
    <property type="entry name" value="DEHYDROGENASE XPTC-RELATED"/>
    <property type="match status" value="1"/>
</dbReference>
<accession>A0A4Q4TEI8</accession>
<dbReference type="Pfam" id="PF05199">
    <property type="entry name" value="GMC_oxred_C"/>
    <property type="match status" value="1"/>
</dbReference>
<dbReference type="GO" id="GO:0044550">
    <property type="term" value="P:secondary metabolite biosynthetic process"/>
    <property type="evidence" value="ECO:0007669"/>
    <property type="project" value="TreeGrafter"/>
</dbReference>
<name>A0A4Q4TEI8_9PEZI</name>
<keyword evidence="7" id="KW-1185">Reference proteome</keyword>
<dbReference type="InterPro" id="IPR007867">
    <property type="entry name" value="GMC_OxRtase_C"/>
</dbReference>
<proteinExistence type="inferred from homology"/>
<feature type="chain" id="PRO_5020482408" description="Glucose-methanol-choline oxidoreductase N-terminal domain-containing protein" evidence="4">
    <location>
        <begin position="21"/>
        <end position="613"/>
    </location>
</feature>
<evidence type="ECO:0000256" key="2">
    <source>
        <dbReference type="PIRSR" id="PIRSR000137-1"/>
    </source>
</evidence>
<comment type="caution">
    <text evidence="6">The sequence shown here is derived from an EMBL/GenBank/DDBJ whole genome shotgun (WGS) entry which is preliminary data.</text>
</comment>
<dbReference type="PANTHER" id="PTHR11552">
    <property type="entry name" value="GLUCOSE-METHANOL-CHOLINE GMC OXIDOREDUCTASE"/>
    <property type="match status" value="1"/>
</dbReference>
<dbReference type="PROSITE" id="PS00624">
    <property type="entry name" value="GMC_OXRED_2"/>
    <property type="match status" value="1"/>
</dbReference>
<organism evidence="6 7">
    <name type="scientific">Monosporascus ibericus</name>
    <dbReference type="NCBI Taxonomy" id="155417"/>
    <lineage>
        <taxon>Eukaryota</taxon>
        <taxon>Fungi</taxon>
        <taxon>Dikarya</taxon>
        <taxon>Ascomycota</taxon>
        <taxon>Pezizomycotina</taxon>
        <taxon>Sordariomycetes</taxon>
        <taxon>Xylariomycetidae</taxon>
        <taxon>Xylariales</taxon>
        <taxon>Xylariales incertae sedis</taxon>
        <taxon>Monosporascus</taxon>
    </lineage>
</organism>
<comment type="cofactor">
    <cofactor evidence="3">
        <name>FAD</name>
        <dbReference type="ChEBI" id="CHEBI:57692"/>
    </cofactor>
</comment>
<comment type="similarity">
    <text evidence="1">Belongs to the GMC oxidoreductase family.</text>
</comment>
<reference evidence="6 7" key="1">
    <citation type="submission" date="2018-06" db="EMBL/GenBank/DDBJ databases">
        <title>Complete Genomes of Monosporascus.</title>
        <authorList>
            <person name="Robinson A.J."/>
            <person name="Natvig D.O."/>
        </authorList>
    </citation>
    <scope>NUCLEOTIDE SEQUENCE [LARGE SCALE GENOMIC DNA]</scope>
    <source>
        <strain evidence="6 7">CBS 110550</strain>
    </source>
</reference>
<gene>
    <name evidence="6" type="ORF">DL764_004867</name>
</gene>
<dbReference type="GO" id="GO:0050660">
    <property type="term" value="F:flavin adenine dinucleotide binding"/>
    <property type="evidence" value="ECO:0007669"/>
    <property type="project" value="InterPro"/>
</dbReference>
<evidence type="ECO:0000313" key="7">
    <source>
        <dbReference type="Proteomes" id="UP000293360"/>
    </source>
</evidence>
<dbReference type="GO" id="GO:0016614">
    <property type="term" value="F:oxidoreductase activity, acting on CH-OH group of donors"/>
    <property type="evidence" value="ECO:0007669"/>
    <property type="project" value="InterPro"/>
</dbReference>
<feature type="binding site" evidence="3">
    <location>
        <position position="255"/>
    </location>
    <ligand>
        <name>FAD</name>
        <dbReference type="ChEBI" id="CHEBI:57692"/>
    </ligand>
</feature>
<evidence type="ECO:0000256" key="4">
    <source>
        <dbReference type="SAM" id="SignalP"/>
    </source>
</evidence>
<feature type="domain" description="Glucose-methanol-choline oxidoreductase N-terminal" evidence="5">
    <location>
        <begin position="294"/>
        <end position="308"/>
    </location>
</feature>
<dbReference type="AlphaFoldDB" id="A0A4Q4TEI8"/>
<dbReference type="EMBL" id="QJNU01000240">
    <property type="protein sequence ID" value="RYP03817.1"/>
    <property type="molecule type" value="Genomic_DNA"/>
</dbReference>
<keyword evidence="3" id="KW-0285">Flavoprotein</keyword>
<feature type="signal peptide" evidence="4">
    <location>
        <begin position="1"/>
        <end position="20"/>
    </location>
</feature>
<protein>
    <recommendedName>
        <fullName evidence="5">Glucose-methanol-choline oxidoreductase N-terminal domain-containing protein</fullName>
    </recommendedName>
</protein>
<evidence type="ECO:0000313" key="6">
    <source>
        <dbReference type="EMBL" id="RYP03817.1"/>
    </source>
</evidence>
<dbReference type="InterPro" id="IPR036188">
    <property type="entry name" value="FAD/NAD-bd_sf"/>
</dbReference>
<dbReference type="SUPFAM" id="SSF51905">
    <property type="entry name" value="FAD/NAD(P)-binding domain"/>
    <property type="match status" value="1"/>
</dbReference>
<dbReference type="Pfam" id="PF00732">
    <property type="entry name" value="GMC_oxred_N"/>
    <property type="match status" value="1"/>
</dbReference>
<dbReference type="PIRSF" id="PIRSF000137">
    <property type="entry name" value="Alcohol_oxidase"/>
    <property type="match status" value="1"/>
</dbReference>
<dbReference type="InterPro" id="IPR012132">
    <property type="entry name" value="GMC_OxRdtase"/>
</dbReference>
<dbReference type="Proteomes" id="UP000293360">
    <property type="component" value="Unassembled WGS sequence"/>
</dbReference>
<feature type="binding site" evidence="3">
    <location>
        <position position="107"/>
    </location>
    <ligand>
        <name>FAD</name>
        <dbReference type="ChEBI" id="CHEBI:57692"/>
    </ligand>
</feature>
<evidence type="ECO:0000259" key="5">
    <source>
        <dbReference type="PROSITE" id="PS00624"/>
    </source>
</evidence>
<dbReference type="STRING" id="155417.A0A4Q4TEI8"/>
<dbReference type="SUPFAM" id="SSF54373">
    <property type="entry name" value="FAD-linked reductases, C-terminal domain"/>
    <property type="match status" value="1"/>
</dbReference>
<dbReference type="Gene3D" id="3.50.50.60">
    <property type="entry name" value="FAD/NAD(P)-binding domain"/>
    <property type="match status" value="1"/>
</dbReference>
<feature type="active site" description="Proton donor" evidence="2">
    <location>
        <position position="547"/>
    </location>
</feature>